<evidence type="ECO:0000313" key="6">
    <source>
        <dbReference type="Proteomes" id="UP000078492"/>
    </source>
</evidence>
<sequence>GFPKVLGVIDGTHINIPRPKEDANSYINRKGRFSIQLQFIHVFAGMPGCVHDMRVFRYSGIQQYCTPKYFPDDSHLLSEMSSVSEIILSRSIFSTVSLLTIFLVTFEQLGLLILFAIIFVGGIGLCVPLELSNNFAFCNNVVANIKSVKKRE</sequence>
<evidence type="ECO:0000313" key="5">
    <source>
        <dbReference type="EMBL" id="KYN21453.1"/>
    </source>
</evidence>
<organism evidence="5 6">
    <name type="scientific">Trachymyrmex cornetzi</name>
    <dbReference type="NCBI Taxonomy" id="471704"/>
    <lineage>
        <taxon>Eukaryota</taxon>
        <taxon>Metazoa</taxon>
        <taxon>Ecdysozoa</taxon>
        <taxon>Arthropoda</taxon>
        <taxon>Hexapoda</taxon>
        <taxon>Insecta</taxon>
        <taxon>Pterygota</taxon>
        <taxon>Neoptera</taxon>
        <taxon>Endopterygota</taxon>
        <taxon>Hymenoptera</taxon>
        <taxon>Apocrita</taxon>
        <taxon>Aculeata</taxon>
        <taxon>Formicoidea</taxon>
        <taxon>Formicidae</taxon>
        <taxon>Myrmicinae</taxon>
        <taxon>Trachymyrmex</taxon>
    </lineage>
</organism>
<keyword evidence="3" id="KW-1133">Transmembrane helix</keyword>
<accession>A0A151J8Y5</accession>
<keyword evidence="2" id="KW-0479">Metal-binding</keyword>
<reference evidence="5 6" key="1">
    <citation type="submission" date="2015-09" db="EMBL/GenBank/DDBJ databases">
        <title>Trachymyrmex cornetzi WGS genome.</title>
        <authorList>
            <person name="Nygaard S."/>
            <person name="Hu H."/>
            <person name="Boomsma J."/>
            <person name="Zhang G."/>
        </authorList>
    </citation>
    <scope>NUCLEOTIDE SEQUENCE [LARGE SCALE GENOMIC DNA]</scope>
    <source>
        <strain evidence="5">Tcor2-1</strain>
        <tissue evidence="5">Whole body</tissue>
    </source>
</reference>
<gene>
    <name evidence="5" type="ORF">ALC57_06169</name>
</gene>
<evidence type="ECO:0000256" key="2">
    <source>
        <dbReference type="ARBA" id="ARBA00022723"/>
    </source>
</evidence>
<evidence type="ECO:0000259" key="4">
    <source>
        <dbReference type="Pfam" id="PF13359"/>
    </source>
</evidence>
<feature type="transmembrane region" description="Helical" evidence="3">
    <location>
        <begin position="112"/>
        <end position="131"/>
    </location>
</feature>
<dbReference type="EMBL" id="KQ979447">
    <property type="protein sequence ID" value="KYN21453.1"/>
    <property type="molecule type" value="Genomic_DNA"/>
</dbReference>
<protein>
    <submittedName>
        <fullName evidence="5">Putative nuclease HARBI1</fullName>
    </submittedName>
</protein>
<dbReference type="Pfam" id="PF13359">
    <property type="entry name" value="DDE_Tnp_4"/>
    <property type="match status" value="1"/>
</dbReference>
<proteinExistence type="predicted"/>
<evidence type="ECO:0000256" key="1">
    <source>
        <dbReference type="ARBA" id="ARBA00001968"/>
    </source>
</evidence>
<name>A0A151J8Y5_9HYME</name>
<keyword evidence="3" id="KW-0472">Membrane</keyword>
<comment type="cofactor">
    <cofactor evidence="1">
        <name>a divalent metal cation</name>
        <dbReference type="ChEBI" id="CHEBI:60240"/>
    </cofactor>
</comment>
<evidence type="ECO:0000256" key="3">
    <source>
        <dbReference type="SAM" id="Phobius"/>
    </source>
</evidence>
<dbReference type="GO" id="GO:0046872">
    <property type="term" value="F:metal ion binding"/>
    <property type="evidence" value="ECO:0007669"/>
    <property type="project" value="UniProtKB-KW"/>
</dbReference>
<feature type="domain" description="DDE Tnp4" evidence="4">
    <location>
        <begin position="9"/>
        <end position="76"/>
    </location>
</feature>
<dbReference type="Proteomes" id="UP000078492">
    <property type="component" value="Unassembled WGS sequence"/>
</dbReference>
<keyword evidence="6" id="KW-1185">Reference proteome</keyword>
<feature type="non-terminal residue" evidence="5">
    <location>
        <position position="1"/>
    </location>
</feature>
<keyword evidence="3" id="KW-0812">Transmembrane</keyword>
<dbReference type="InterPro" id="IPR027806">
    <property type="entry name" value="HARBI1_dom"/>
</dbReference>
<dbReference type="AlphaFoldDB" id="A0A151J8Y5"/>